<dbReference type="AlphaFoldDB" id="A0A418YGQ0"/>
<dbReference type="RefSeq" id="WP_119909938.1">
    <property type="nucleotide sequence ID" value="NZ_QZCH01000005.1"/>
</dbReference>
<accession>A0A418YGQ0</accession>
<proteinExistence type="predicted"/>
<dbReference type="PANTHER" id="PTHR41786">
    <property type="entry name" value="MOTILITY ACCESSORY FACTOR MAF"/>
    <property type="match status" value="1"/>
</dbReference>
<dbReference type="Proteomes" id="UP000283255">
    <property type="component" value="Unassembled WGS sequence"/>
</dbReference>
<evidence type="ECO:0000313" key="2">
    <source>
        <dbReference type="EMBL" id="RJG49007.1"/>
    </source>
</evidence>
<evidence type="ECO:0000259" key="1">
    <source>
        <dbReference type="Pfam" id="PF01973"/>
    </source>
</evidence>
<sequence>MMIEDPIRLINLRWSNVASRLIHANSLPYTLIEQPQTSLVFEDIQLTSCYDRQSEAKLQAQQLPLECKSITIFGPAMGDLANELLSRPKLKQLNIVIMNLAVFRVALKHMFDVNWLKDERVQLSLATNNTAIPEYFLVSPAELTLVDDSAVILRDKLQLLLDHTFVSSHHDQSQQVQSDIEVNKPFIVKDLSIEALLPQYIENKSRAYIIATGPSLQEQERLLGTAESSANGIIICLDASLKFLDYLGVVPDIVISIDPKPDICFEGIKLEKYQDTALVYFPRMSPELLNNWQGPRYCAYSDGPLYDDICHQYPKTRLFSGGSVIHPAVDLAVKLNISEIILLGADFGYPTGKTHAFWPSNFVVPQPGSPGTHWVFNWAGEKITTLPNLRGYLRYLEQYIDKNPQVNFHSASSSGARIQGAKLLRNDHDK</sequence>
<dbReference type="PANTHER" id="PTHR41786:SF1">
    <property type="entry name" value="6-HYDROXYMETHYLPTERIN DIPHOSPHOKINASE MPTE-LIKE DOMAIN-CONTAINING PROTEIN"/>
    <property type="match status" value="1"/>
</dbReference>
<protein>
    <submittedName>
        <fullName evidence="2">DUF115 domain-containing protein</fullName>
    </submittedName>
</protein>
<reference evidence="2 3" key="2">
    <citation type="submission" date="2019-01" db="EMBL/GenBank/DDBJ databases">
        <title>Motilimonas pumilus sp. nov., isolated from the gut of sea cucumber (Apostichopus japonicus).</title>
        <authorList>
            <person name="Wang F.-Q."/>
            <person name="Ren L.-H."/>
            <person name="Lin Y.-W."/>
            <person name="Sun G.-H."/>
            <person name="Du Z.-J."/>
            <person name="Zhao J.-X."/>
            <person name="Liu X.-J."/>
            <person name="Liu L.-J."/>
        </authorList>
    </citation>
    <scope>NUCLEOTIDE SEQUENCE [LARGE SCALE GENOMIC DNA]</scope>
    <source>
        <strain evidence="2 3">PLHSC7-2</strain>
    </source>
</reference>
<dbReference type="Pfam" id="PF01973">
    <property type="entry name" value="MptE-like"/>
    <property type="match status" value="1"/>
</dbReference>
<dbReference type="EMBL" id="QZCH01000005">
    <property type="protein sequence ID" value="RJG49007.1"/>
    <property type="molecule type" value="Genomic_DNA"/>
</dbReference>
<dbReference type="OrthoDB" id="8708422at2"/>
<keyword evidence="3" id="KW-1185">Reference proteome</keyword>
<gene>
    <name evidence="2" type="ORF">D1Z90_06455</name>
</gene>
<evidence type="ECO:0000313" key="3">
    <source>
        <dbReference type="Proteomes" id="UP000283255"/>
    </source>
</evidence>
<organism evidence="2 3">
    <name type="scientific">Motilimonas pumila</name>
    <dbReference type="NCBI Taxonomy" id="2303987"/>
    <lineage>
        <taxon>Bacteria</taxon>
        <taxon>Pseudomonadati</taxon>
        <taxon>Pseudomonadota</taxon>
        <taxon>Gammaproteobacteria</taxon>
        <taxon>Alteromonadales</taxon>
        <taxon>Alteromonadales genera incertae sedis</taxon>
        <taxon>Motilimonas</taxon>
    </lineage>
</organism>
<name>A0A418YGQ0_9GAMM</name>
<feature type="domain" description="6-hydroxymethylpterin diphosphokinase MptE-like" evidence="1">
    <location>
        <begin position="186"/>
        <end position="350"/>
    </location>
</feature>
<comment type="caution">
    <text evidence="2">The sequence shown here is derived from an EMBL/GenBank/DDBJ whole genome shotgun (WGS) entry which is preliminary data.</text>
</comment>
<reference evidence="2 3" key="1">
    <citation type="submission" date="2018-09" db="EMBL/GenBank/DDBJ databases">
        <authorList>
            <person name="Wang F."/>
        </authorList>
    </citation>
    <scope>NUCLEOTIDE SEQUENCE [LARGE SCALE GENOMIC DNA]</scope>
    <source>
        <strain evidence="2 3">PLHSC7-2</strain>
    </source>
</reference>
<dbReference type="InterPro" id="IPR002826">
    <property type="entry name" value="MptE-like"/>
</dbReference>